<keyword evidence="4" id="KW-0547">Nucleotide-binding</keyword>
<proteinExistence type="predicted"/>
<dbReference type="SUPFAM" id="SSF52200">
    <property type="entry name" value="Toll/Interleukin receptor TIR domain"/>
    <property type="match status" value="1"/>
</dbReference>
<dbReference type="SUPFAM" id="SSF48452">
    <property type="entry name" value="TPR-like"/>
    <property type="match status" value="2"/>
</dbReference>
<feature type="region of interest" description="Disordered" evidence="1">
    <location>
        <begin position="137"/>
        <end position="177"/>
    </location>
</feature>
<dbReference type="AlphaFoldDB" id="A0A918IVE7"/>
<keyword evidence="5" id="KW-1185">Reference proteome</keyword>
<dbReference type="Gene3D" id="1.25.40.10">
    <property type="entry name" value="Tetratricopeptide repeat domain"/>
    <property type="match status" value="2"/>
</dbReference>
<feature type="domain" description="NB-ARC" evidence="2">
    <location>
        <begin position="208"/>
        <end position="333"/>
    </location>
</feature>
<dbReference type="Pfam" id="PF13424">
    <property type="entry name" value="TPR_12"/>
    <property type="match status" value="1"/>
</dbReference>
<dbReference type="InterPro" id="IPR000157">
    <property type="entry name" value="TIR_dom"/>
</dbReference>
<evidence type="ECO:0000313" key="4">
    <source>
        <dbReference type="EMBL" id="GGW33788.1"/>
    </source>
</evidence>
<gene>
    <name evidence="4" type="ORF">GCM10010503_07320</name>
</gene>
<dbReference type="GO" id="GO:0005524">
    <property type="term" value="F:ATP binding"/>
    <property type="evidence" value="ECO:0007669"/>
    <property type="project" value="UniProtKB-KW"/>
</dbReference>
<feature type="region of interest" description="Disordered" evidence="1">
    <location>
        <begin position="861"/>
        <end position="882"/>
    </location>
</feature>
<dbReference type="NCBIfam" id="NF040586">
    <property type="entry name" value="FxSxx_TPR"/>
    <property type="match status" value="1"/>
</dbReference>
<dbReference type="Pfam" id="PF13676">
    <property type="entry name" value="TIR_2"/>
    <property type="match status" value="1"/>
</dbReference>
<dbReference type="GO" id="GO:0007165">
    <property type="term" value="P:signal transduction"/>
    <property type="evidence" value="ECO:0007669"/>
    <property type="project" value="InterPro"/>
</dbReference>
<dbReference type="EMBL" id="BMUE01000001">
    <property type="protein sequence ID" value="GGW33788.1"/>
    <property type="molecule type" value="Genomic_DNA"/>
</dbReference>
<dbReference type="InterPro" id="IPR011990">
    <property type="entry name" value="TPR-like_helical_dom_sf"/>
</dbReference>
<name>A0A918IVE7_9ACTN</name>
<organism evidence="4 5">
    <name type="scientific">Streptomyces lucensis JCM 4490</name>
    <dbReference type="NCBI Taxonomy" id="1306176"/>
    <lineage>
        <taxon>Bacteria</taxon>
        <taxon>Bacillati</taxon>
        <taxon>Actinomycetota</taxon>
        <taxon>Actinomycetes</taxon>
        <taxon>Kitasatosporales</taxon>
        <taxon>Streptomycetaceae</taxon>
        <taxon>Streptomyces</taxon>
    </lineage>
</organism>
<evidence type="ECO:0000259" key="3">
    <source>
        <dbReference type="Pfam" id="PF13676"/>
    </source>
</evidence>
<sequence>MTEEAESVFISYAKPDRAWAKWVAWHLREAGHRVELDVWNWSTGDDFIQRMSDAVARATVVVALYSDDYFGPDRWTREERNAVAARRGRMVPLVLAPLTVDVPAHFAPLLWTDLYGLGESAAAKALLGAVNGPTADIDTPAFPPNAPDAPNPAGTPAFPGARTPDGPGPSAAPDRPEVWEVSVGRTPYFTGREEVISQVREGLRGGRFILRGLGGIGKTQIALEYAHRFAGQYDIVWWIDAEQADQLPVHYTELATRLGIAKPDAGAEHNTRALMDHLRTHDRWLIILDNAQNPDHFSDLLPTGPGHVLITSRSAGWKGSAADHNLDVFTRDESTAYLTTRLPDITPDQADALASDLGDLPLALAQAAGTLTTGVSLDRYRQLLAGKARELLAHGAPAEYSSPLAATVTIAATRLADDCPAAAALLRIGAFLGPDPIPTDWLENAGPHLATVTVDPDDILWPQQDLQALARFGLARLGYGTFQVHRLTQAILRDHTPTADRARINADVSTILATVDPGDPGTPASWPKWAALTAHLVALQDTATEHPELRRTILQALDYLIESGQSRAAHDLAGSLHTTWSTVHGPDHPDVLTCAQLFSFAVGNLGDYAEARRITEDILERRGRTLGADHPDTLHSAQSLASALFYLGEYEKARGMVEDILARRRLILGPDHPNTLASAHALGSALFHLEEYAEDRRITEDTLERRRRVLGADHPDTLNSAQSLGVTLHSLGEYDEAKRIAEEIFEQRRRLLGADHPDTLDSAHYLSNALHSLGELAEDHRIAEDNLERRRRVLGVDHPDTLLSAQSLGVSLASSRRYPEAEQLLRDARTRSCRTLGADHPLSKGLTENLATVLIARGKLREAHKLQRGRKPAKGRKASKRR</sequence>
<dbReference type="Proteomes" id="UP000620224">
    <property type="component" value="Unassembled WGS sequence"/>
</dbReference>
<dbReference type="GO" id="GO:0043531">
    <property type="term" value="F:ADP binding"/>
    <property type="evidence" value="ECO:0007669"/>
    <property type="project" value="InterPro"/>
</dbReference>
<reference evidence="4" key="1">
    <citation type="journal article" date="2014" name="Int. J. Syst. Evol. Microbiol.">
        <title>Complete genome sequence of Corynebacterium casei LMG S-19264T (=DSM 44701T), isolated from a smear-ripened cheese.</title>
        <authorList>
            <consortium name="US DOE Joint Genome Institute (JGI-PGF)"/>
            <person name="Walter F."/>
            <person name="Albersmeier A."/>
            <person name="Kalinowski J."/>
            <person name="Ruckert C."/>
        </authorList>
    </citation>
    <scope>NUCLEOTIDE SEQUENCE</scope>
    <source>
        <strain evidence="4">JCM 4490</strain>
    </source>
</reference>
<accession>A0A918IVE7</accession>
<dbReference type="Pfam" id="PF13374">
    <property type="entry name" value="TPR_10"/>
    <property type="match status" value="4"/>
</dbReference>
<dbReference type="InterPro" id="IPR027417">
    <property type="entry name" value="P-loop_NTPase"/>
</dbReference>
<evidence type="ECO:0000256" key="1">
    <source>
        <dbReference type="SAM" id="MobiDB-lite"/>
    </source>
</evidence>
<feature type="compositionally biased region" description="Basic residues" evidence="1">
    <location>
        <begin position="866"/>
        <end position="882"/>
    </location>
</feature>
<reference evidence="4" key="2">
    <citation type="submission" date="2020-09" db="EMBL/GenBank/DDBJ databases">
        <authorList>
            <person name="Sun Q."/>
            <person name="Ohkuma M."/>
        </authorList>
    </citation>
    <scope>NUCLEOTIDE SEQUENCE</scope>
    <source>
        <strain evidence="4">JCM 4490</strain>
    </source>
</reference>
<evidence type="ECO:0000259" key="2">
    <source>
        <dbReference type="Pfam" id="PF00931"/>
    </source>
</evidence>
<feature type="compositionally biased region" description="Pro residues" evidence="1">
    <location>
        <begin position="141"/>
        <end position="150"/>
    </location>
</feature>
<dbReference type="InterPro" id="IPR002182">
    <property type="entry name" value="NB-ARC"/>
</dbReference>
<keyword evidence="4" id="KW-0067">ATP-binding</keyword>
<dbReference type="InterPro" id="IPR053137">
    <property type="entry name" value="NLR-like"/>
</dbReference>
<dbReference type="SUPFAM" id="SSF52540">
    <property type="entry name" value="P-loop containing nucleoside triphosphate hydrolases"/>
    <property type="match status" value="1"/>
</dbReference>
<protein>
    <submittedName>
        <fullName evidence="4">ATP-binding protein</fullName>
    </submittedName>
</protein>
<dbReference type="Gene3D" id="3.40.50.10140">
    <property type="entry name" value="Toll/interleukin-1 receptor homology (TIR) domain"/>
    <property type="match status" value="1"/>
</dbReference>
<dbReference type="RefSeq" id="WP_229815873.1">
    <property type="nucleotide sequence ID" value="NZ_BMUE01000001.1"/>
</dbReference>
<dbReference type="Gene3D" id="3.40.50.300">
    <property type="entry name" value="P-loop containing nucleotide triphosphate hydrolases"/>
    <property type="match status" value="1"/>
</dbReference>
<dbReference type="PANTHER" id="PTHR46082">
    <property type="entry name" value="ATP/GTP-BINDING PROTEIN-RELATED"/>
    <property type="match status" value="1"/>
</dbReference>
<comment type="caution">
    <text evidence="4">The sequence shown here is derived from an EMBL/GenBank/DDBJ whole genome shotgun (WGS) entry which is preliminary data.</text>
</comment>
<dbReference type="Pfam" id="PF00931">
    <property type="entry name" value="NB-ARC"/>
    <property type="match status" value="1"/>
</dbReference>
<feature type="domain" description="TIR" evidence="3">
    <location>
        <begin position="8"/>
        <end position="125"/>
    </location>
</feature>
<evidence type="ECO:0000313" key="5">
    <source>
        <dbReference type="Proteomes" id="UP000620224"/>
    </source>
</evidence>
<dbReference type="PANTHER" id="PTHR46082:SF6">
    <property type="entry name" value="AAA+ ATPASE DOMAIN-CONTAINING PROTEIN-RELATED"/>
    <property type="match status" value="1"/>
</dbReference>
<dbReference type="InterPro" id="IPR035897">
    <property type="entry name" value="Toll_tir_struct_dom_sf"/>
</dbReference>